<evidence type="ECO:0000256" key="2">
    <source>
        <dbReference type="ARBA" id="ARBA00022801"/>
    </source>
</evidence>
<dbReference type="PANTHER" id="PTHR31793">
    <property type="entry name" value="4-HYDROXYBENZOYL-COA THIOESTERASE FAMILY MEMBER"/>
    <property type="match status" value="1"/>
</dbReference>
<proteinExistence type="inferred from homology"/>
<dbReference type="PANTHER" id="PTHR31793:SF27">
    <property type="entry name" value="NOVEL THIOESTERASE SUPERFAMILY DOMAIN AND SAPOSIN A-TYPE DOMAIN CONTAINING PROTEIN (0610012H03RIK)"/>
    <property type="match status" value="1"/>
</dbReference>
<name>A0A4R2LJZ3_9FIRM</name>
<dbReference type="NCBIfam" id="TIGR00051">
    <property type="entry name" value="YbgC/FadM family acyl-CoA thioesterase"/>
    <property type="match status" value="1"/>
</dbReference>
<dbReference type="SUPFAM" id="SSF54637">
    <property type="entry name" value="Thioesterase/thiol ester dehydrase-isomerase"/>
    <property type="match status" value="1"/>
</dbReference>
<organism evidence="3 4">
    <name type="scientific">Frisingicoccus caecimuris</name>
    <dbReference type="NCBI Taxonomy" id="1796636"/>
    <lineage>
        <taxon>Bacteria</taxon>
        <taxon>Bacillati</taxon>
        <taxon>Bacillota</taxon>
        <taxon>Clostridia</taxon>
        <taxon>Lachnospirales</taxon>
        <taxon>Lachnospiraceae</taxon>
        <taxon>Frisingicoccus</taxon>
    </lineage>
</organism>
<dbReference type="Pfam" id="PF13279">
    <property type="entry name" value="4HBT_2"/>
    <property type="match status" value="1"/>
</dbReference>
<dbReference type="GO" id="GO:0047617">
    <property type="term" value="F:fatty acyl-CoA hydrolase activity"/>
    <property type="evidence" value="ECO:0007669"/>
    <property type="project" value="TreeGrafter"/>
</dbReference>
<sequence>MREIIIEEQDDKEGLESLYVRRANYYETDKMGIIHHSNYIRWFEEARLHYMEEMGWPFTKVEAMGIIIPVLSVDCQYKSMVRYDDIVDIYTKITRFSGVRMTIGYRVLDSETGELRCTGETTHCFLNGDYKPVRMKREYLELYEVFMSHVAVE</sequence>
<evidence type="ECO:0000313" key="4">
    <source>
        <dbReference type="Proteomes" id="UP000295711"/>
    </source>
</evidence>
<comment type="caution">
    <text evidence="3">The sequence shown here is derived from an EMBL/GenBank/DDBJ whole genome shotgun (WGS) entry which is preliminary data.</text>
</comment>
<dbReference type="CDD" id="cd00586">
    <property type="entry name" value="4HBT"/>
    <property type="match status" value="1"/>
</dbReference>
<dbReference type="InterPro" id="IPR006684">
    <property type="entry name" value="YbgC/YbaW"/>
</dbReference>
<accession>A0A4R2LJZ3</accession>
<protein>
    <submittedName>
        <fullName evidence="3">Acyl-CoA thioester hydrolase</fullName>
    </submittedName>
</protein>
<evidence type="ECO:0000313" key="3">
    <source>
        <dbReference type="EMBL" id="TCO85845.1"/>
    </source>
</evidence>
<evidence type="ECO:0000256" key="1">
    <source>
        <dbReference type="ARBA" id="ARBA00005953"/>
    </source>
</evidence>
<comment type="similarity">
    <text evidence="1">Belongs to the 4-hydroxybenzoyl-CoA thioesterase family.</text>
</comment>
<keyword evidence="2 3" id="KW-0378">Hydrolase</keyword>
<dbReference type="Proteomes" id="UP000295711">
    <property type="component" value="Unassembled WGS sequence"/>
</dbReference>
<reference evidence="3 4" key="1">
    <citation type="submission" date="2019-03" db="EMBL/GenBank/DDBJ databases">
        <title>Genomic Encyclopedia of Type Strains, Phase IV (KMG-IV): sequencing the most valuable type-strain genomes for metagenomic binning, comparative biology and taxonomic classification.</title>
        <authorList>
            <person name="Goeker M."/>
        </authorList>
    </citation>
    <scope>NUCLEOTIDE SEQUENCE [LARGE SCALE GENOMIC DNA]</scope>
    <source>
        <strain evidence="3 4">DSM 28559</strain>
    </source>
</reference>
<dbReference type="PIRSF" id="PIRSF003230">
    <property type="entry name" value="YbgC"/>
    <property type="match status" value="1"/>
</dbReference>
<dbReference type="AlphaFoldDB" id="A0A4R2LJZ3"/>
<dbReference type="RefSeq" id="WP_257591913.1">
    <property type="nucleotide sequence ID" value="NZ_JANKAQ010000001.1"/>
</dbReference>
<dbReference type="EMBL" id="SLXA01000002">
    <property type="protein sequence ID" value="TCO85845.1"/>
    <property type="molecule type" value="Genomic_DNA"/>
</dbReference>
<gene>
    <name evidence="3" type="ORF">EV212_102160</name>
</gene>
<keyword evidence="4" id="KW-1185">Reference proteome</keyword>
<dbReference type="Gene3D" id="3.10.129.10">
    <property type="entry name" value="Hotdog Thioesterase"/>
    <property type="match status" value="1"/>
</dbReference>
<dbReference type="InterPro" id="IPR029069">
    <property type="entry name" value="HotDog_dom_sf"/>
</dbReference>
<dbReference type="InterPro" id="IPR050563">
    <property type="entry name" value="4-hydroxybenzoyl-CoA_TE"/>
</dbReference>